<dbReference type="SUPFAM" id="SSF52540">
    <property type="entry name" value="P-loop containing nucleoside triphosphate hydrolases"/>
    <property type="match status" value="1"/>
</dbReference>
<keyword evidence="2" id="KW-1185">Reference proteome</keyword>
<organism evidence="1 2">
    <name type="scientific">Chryseobacterium terrae</name>
    <dbReference type="NCBI Taxonomy" id="3163299"/>
    <lineage>
        <taxon>Bacteria</taxon>
        <taxon>Pseudomonadati</taxon>
        <taxon>Bacteroidota</taxon>
        <taxon>Flavobacteriia</taxon>
        <taxon>Flavobacteriales</taxon>
        <taxon>Weeksellaceae</taxon>
        <taxon>Chryseobacterium group</taxon>
        <taxon>Chryseobacterium</taxon>
    </lineage>
</organism>
<accession>A0ABW8Y879</accession>
<protein>
    <submittedName>
        <fullName evidence="1">AAA family ATPase</fullName>
    </submittedName>
</protein>
<dbReference type="Gene3D" id="3.40.50.300">
    <property type="entry name" value="P-loop containing nucleotide triphosphate hydrolases"/>
    <property type="match status" value="1"/>
</dbReference>
<name>A0ABW8Y879_9FLAO</name>
<dbReference type="PANTHER" id="PTHR11070:SF3">
    <property type="entry name" value="DNA 3'-5' HELICASE"/>
    <property type="match status" value="1"/>
</dbReference>
<reference evidence="1 2" key="1">
    <citation type="submission" date="2024-06" db="EMBL/GenBank/DDBJ databases">
        <authorList>
            <person name="Kaempfer P."/>
            <person name="Viver T."/>
        </authorList>
    </citation>
    <scope>NUCLEOTIDE SEQUENCE [LARGE SCALE GENOMIC DNA]</scope>
    <source>
        <strain evidence="1 2">ST-37</strain>
    </source>
</reference>
<dbReference type="InterPro" id="IPR027417">
    <property type="entry name" value="P-loop_NTPase"/>
</dbReference>
<dbReference type="Proteomes" id="UP001629058">
    <property type="component" value="Unassembled WGS sequence"/>
</dbReference>
<evidence type="ECO:0000313" key="1">
    <source>
        <dbReference type="EMBL" id="MFL9835531.1"/>
    </source>
</evidence>
<sequence length="349" mass="40919">MDKKVILAVAGSGKTTYIISHLSLEKRCLVVTYTNNNYKNLKQSIIKRFGFFPANIKLFTYFSFLYNFCYKPFVHKVIKAKGLNFTNDFYRYAKKNNLDYYQDMSGRIYSARLSKLLTELKLSNDINKRISKYFDNFYIDEVQDFGGNDFNFLKQISKADVDHLLVGDYFQHTYDTSRDGAVNKNLHSDLKTYTEEFKKLGFNIDSSSLKKSWRCSPTICEFVSERLNIHIESNRKHETEITHISNLEDARKIIEDNTVVKLFYQKHYDYDCFSKNWGESKGEDKHHDICVVLNKNTYKFFVNNNLSELPATTKNKLYVAITRTKNNLFLVSEDLLSSYKKSLNTIEKS</sequence>
<gene>
    <name evidence="1" type="ORF">ABS765_16055</name>
</gene>
<proteinExistence type="predicted"/>
<comment type="caution">
    <text evidence="1">The sequence shown here is derived from an EMBL/GenBank/DDBJ whole genome shotgun (WGS) entry which is preliminary data.</text>
</comment>
<dbReference type="RefSeq" id="WP_408092366.1">
    <property type="nucleotide sequence ID" value="NZ_JBELPY010000014.1"/>
</dbReference>
<dbReference type="EMBL" id="JBELPY010000014">
    <property type="protein sequence ID" value="MFL9835531.1"/>
    <property type="molecule type" value="Genomic_DNA"/>
</dbReference>
<dbReference type="InterPro" id="IPR000212">
    <property type="entry name" value="DNA_helicase_UvrD/REP"/>
</dbReference>
<dbReference type="PANTHER" id="PTHR11070">
    <property type="entry name" value="UVRD / RECB / PCRA DNA HELICASE FAMILY MEMBER"/>
    <property type="match status" value="1"/>
</dbReference>
<evidence type="ECO:0000313" key="2">
    <source>
        <dbReference type="Proteomes" id="UP001629058"/>
    </source>
</evidence>